<dbReference type="Pfam" id="PF04055">
    <property type="entry name" value="Radical_SAM"/>
    <property type="match status" value="1"/>
</dbReference>
<evidence type="ECO:0000313" key="10">
    <source>
        <dbReference type="EMBL" id="AEB08493.1"/>
    </source>
</evidence>
<keyword evidence="6 8" id="KW-0411">Iron-sulfur</keyword>
<comment type="similarity">
    <text evidence="8">Belongs to the radical SAM superfamily. Lipoyl synthase family.</text>
</comment>
<proteinExistence type="inferred from homology"/>
<feature type="binding site" evidence="8">
    <location>
        <position position="69"/>
    </location>
    <ligand>
        <name>[4Fe-4S] cluster</name>
        <dbReference type="ChEBI" id="CHEBI:49883"/>
        <label>2</label>
        <note>4Fe-4S-S-AdoMet</note>
    </ligand>
</feature>
<evidence type="ECO:0000256" key="3">
    <source>
        <dbReference type="ARBA" id="ARBA00022691"/>
    </source>
</evidence>
<dbReference type="NCBIfam" id="NF004019">
    <property type="entry name" value="PRK05481.1"/>
    <property type="match status" value="1"/>
</dbReference>
<evidence type="ECO:0000256" key="7">
    <source>
        <dbReference type="ARBA" id="ARBA00047326"/>
    </source>
</evidence>
<dbReference type="EC" id="2.8.1.8" evidence="8"/>
<feature type="binding site" evidence="8">
    <location>
        <position position="72"/>
    </location>
    <ligand>
        <name>[4Fe-4S] cluster</name>
        <dbReference type="ChEBI" id="CHEBI:49883"/>
        <label>2</label>
        <note>4Fe-4S-S-AdoMet</note>
    </ligand>
</feature>
<feature type="domain" description="Radical SAM core" evidence="9">
    <location>
        <begin position="51"/>
        <end position="267"/>
    </location>
</feature>
<evidence type="ECO:0000256" key="5">
    <source>
        <dbReference type="ARBA" id="ARBA00023004"/>
    </source>
</evidence>
<dbReference type="GO" id="GO:0051539">
    <property type="term" value="F:4 iron, 4 sulfur cluster binding"/>
    <property type="evidence" value="ECO:0007669"/>
    <property type="project" value="UniProtKB-UniRule"/>
</dbReference>
<dbReference type="GO" id="GO:0046872">
    <property type="term" value="F:metal ion binding"/>
    <property type="evidence" value="ECO:0007669"/>
    <property type="project" value="UniProtKB-KW"/>
</dbReference>
<dbReference type="eggNOG" id="COG0320">
    <property type="taxonomic scope" value="Bacteria"/>
</dbReference>
<dbReference type="SUPFAM" id="SSF102114">
    <property type="entry name" value="Radical SAM enzymes"/>
    <property type="match status" value="1"/>
</dbReference>
<feature type="binding site" evidence="8">
    <location>
        <position position="65"/>
    </location>
    <ligand>
        <name>[4Fe-4S] cluster</name>
        <dbReference type="ChEBI" id="CHEBI:49883"/>
        <label>2</label>
        <note>4Fe-4S-S-AdoMet</note>
    </ligand>
</feature>
<sequence>MAYPEWLQGLLGSRLSPERSAESEKLAYRLRNLELRTICQTARCPNQAHCWSQGRATFLIMGEICTRGCRFCNLRPGKPREVEEDEPWRLLRAAQELQLRHLVVTSVTRDDLADGGVAHFAKVVRVVRRGVPGIVLELLTPDFQGQTESLKAVAAAGPDVWGHNIETVPRLYPSIRLGADYRRSLRLLAQIRTIQPGTITKSGLMLGLGETGEEISEVLHDLRQAGVQHLTLGQYLAPSRRHVPAARYVVPAEFDFWGNFARSLGFAKVKSGPLVRSSSP</sequence>
<dbReference type="OrthoDB" id="9787898at2"/>
<comment type="pathway">
    <text evidence="8">Protein modification; protein lipoylation via endogenous pathway; protein N(6)-(lipoyl)lysine from octanoyl-[acyl-carrier-protein]: step 2/2.</text>
</comment>
<dbReference type="Gene3D" id="3.20.20.70">
    <property type="entry name" value="Aldolase class I"/>
    <property type="match status" value="1"/>
</dbReference>
<dbReference type="InterPro" id="IPR003698">
    <property type="entry name" value="Lipoyl_synth"/>
</dbReference>
<keyword evidence="8" id="KW-0963">Cytoplasm</keyword>
<evidence type="ECO:0000256" key="6">
    <source>
        <dbReference type="ARBA" id="ARBA00023014"/>
    </source>
</evidence>
<dbReference type="HOGENOM" id="CLU_033144_2_1_7"/>
<dbReference type="RefSeq" id="WP_013705606.1">
    <property type="nucleotide sequence ID" value="NC_015388.1"/>
</dbReference>
<dbReference type="NCBIfam" id="NF009544">
    <property type="entry name" value="PRK12928.1"/>
    <property type="match status" value="1"/>
</dbReference>
<comment type="subcellular location">
    <subcellularLocation>
        <location evidence="8">Cytoplasm</location>
    </subcellularLocation>
</comment>
<comment type="catalytic activity">
    <reaction evidence="7 8">
        <text>[[Fe-S] cluster scaffold protein carrying a second [4Fe-4S](2+) cluster] + N(6)-octanoyl-L-lysyl-[protein] + 2 oxidized [2Fe-2S]-[ferredoxin] + 2 S-adenosyl-L-methionine + 4 H(+) = [[Fe-S] cluster scaffold protein] + N(6)-[(R)-dihydrolipoyl]-L-lysyl-[protein] + 4 Fe(3+) + 2 hydrogen sulfide + 2 5'-deoxyadenosine + 2 L-methionine + 2 reduced [2Fe-2S]-[ferredoxin]</text>
        <dbReference type="Rhea" id="RHEA:16585"/>
        <dbReference type="Rhea" id="RHEA-COMP:9928"/>
        <dbReference type="Rhea" id="RHEA-COMP:10000"/>
        <dbReference type="Rhea" id="RHEA-COMP:10001"/>
        <dbReference type="Rhea" id="RHEA-COMP:10475"/>
        <dbReference type="Rhea" id="RHEA-COMP:14568"/>
        <dbReference type="Rhea" id="RHEA-COMP:14569"/>
        <dbReference type="ChEBI" id="CHEBI:15378"/>
        <dbReference type="ChEBI" id="CHEBI:17319"/>
        <dbReference type="ChEBI" id="CHEBI:29034"/>
        <dbReference type="ChEBI" id="CHEBI:29919"/>
        <dbReference type="ChEBI" id="CHEBI:33722"/>
        <dbReference type="ChEBI" id="CHEBI:33737"/>
        <dbReference type="ChEBI" id="CHEBI:33738"/>
        <dbReference type="ChEBI" id="CHEBI:57844"/>
        <dbReference type="ChEBI" id="CHEBI:59789"/>
        <dbReference type="ChEBI" id="CHEBI:78809"/>
        <dbReference type="ChEBI" id="CHEBI:83100"/>
        <dbReference type="EC" id="2.8.1.8"/>
    </reaction>
</comment>
<evidence type="ECO:0000256" key="8">
    <source>
        <dbReference type="HAMAP-Rule" id="MF_00206"/>
    </source>
</evidence>
<dbReference type="NCBIfam" id="TIGR00510">
    <property type="entry name" value="lipA"/>
    <property type="match status" value="1"/>
</dbReference>
<dbReference type="PROSITE" id="PS51918">
    <property type="entry name" value="RADICAL_SAM"/>
    <property type="match status" value="1"/>
</dbReference>
<gene>
    <name evidence="8" type="primary">lipA</name>
    <name evidence="10" type="ordered locus">Desac_0607</name>
</gene>
<dbReference type="CDD" id="cd01335">
    <property type="entry name" value="Radical_SAM"/>
    <property type="match status" value="1"/>
</dbReference>
<dbReference type="GO" id="GO:0016992">
    <property type="term" value="F:lipoate synthase activity"/>
    <property type="evidence" value="ECO:0007669"/>
    <property type="project" value="UniProtKB-UniRule"/>
</dbReference>
<dbReference type="AlphaFoldDB" id="F2NG80"/>
<dbReference type="Proteomes" id="UP000000483">
    <property type="component" value="Chromosome"/>
</dbReference>
<evidence type="ECO:0000256" key="1">
    <source>
        <dbReference type="ARBA" id="ARBA00022485"/>
    </source>
</evidence>
<reference evidence="10 11" key="1">
    <citation type="journal article" date="2011" name="Stand. Genomic Sci.">
        <title>Complete genome sequence of the acetate-degrading sulfate reducer Desulfobacca acetoxidans type strain (ASRB2).</title>
        <authorList>
            <person name="Goker M."/>
            <person name="Teshima H."/>
            <person name="Lapidus A."/>
            <person name="Nolan M."/>
            <person name="Lucas S."/>
            <person name="Hammon N."/>
            <person name="Deshpande S."/>
            <person name="Cheng J.F."/>
            <person name="Tapia R."/>
            <person name="Han C."/>
            <person name="Goodwin L."/>
            <person name="Pitluck S."/>
            <person name="Huntemann M."/>
            <person name="Liolios K."/>
            <person name="Ivanova N."/>
            <person name="Pagani I."/>
            <person name="Mavromatis K."/>
            <person name="Ovchinikova G."/>
            <person name="Pati A."/>
            <person name="Chen A."/>
            <person name="Palaniappan K."/>
            <person name="Land M."/>
            <person name="Hauser L."/>
            <person name="Brambilla E.M."/>
            <person name="Rohde M."/>
            <person name="Spring S."/>
            <person name="Detter J.C."/>
            <person name="Woyke T."/>
            <person name="Bristow J."/>
            <person name="Eisen J.A."/>
            <person name="Markowitz V."/>
            <person name="Hugenholtz P."/>
            <person name="Kyrpides N.C."/>
            <person name="Klenk H.P."/>
        </authorList>
    </citation>
    <scope>NUCLEOTIDE SEQUENCE [LARGE SCALE GENOMIC DNA]</scope>
    <source>
        <strain evidence="11">ATCC 700848 / DSM 11109 / ASRB2</strain>
    </source>
</reference>
<keyword evidence="5 8" id="KW-0408">Iron</keyword>
<keyword evidence="4 8" id="KW-0479">Metal-binding</keyword>
<feature type="binding site" evidence="8">
    <location>
        <position position="278"/>
    </location>
    <ligand>
        <name>[4Fe-4S] cluster</name>
        <dbReference type="ChEBI" id="CHEBI:49883"/>
        <label>1</label>
    </ligand>
</feature>
<dbReference type="SMART" id="SM00729">
    <property type="entry name" value="Elp3"/>
    <property type="match status" value="1"/>
</dbReference>
<comment type="cofactor">
    <cofactor evidence="8">
        <name>[4Fe-4S] cluster</name>
        <dbReference type="ChEBI" id="CHEBI:49883"/>
    </cofactor>
    <text evidence="8">Binds 2 [4Fe-4S] clusters per subunit. One cluster is coordinated with 3 cysteines and an exchangeable S-adenosyl-L-methionine.</text>
</comment>
<evidence type="ECO:0000256" key="2">
    <source>
        <dbReference type="ARBA" id="ARBA00022679"/>
    </source>
</evidence>
<keyword evidence="2 8" id="KW-0808">Transferase</keyword>
<dbReference type="STRING" id="880072.Desac_0607"/>
<organism evidence="10 11">
    <name type="scientific">Desulfobacca acetoxidans (strain ATCC 700848 / DSM 11109 / ASRB2)</name>
    <dbReference type="NCBI Taxonomy" id="880072"/>
    <lineage>
        <taxon>Bacteria</taxon>
        <taxon>Pseudomonadati</taxon>
        <taxon>Thermodesulfobacteriota</taxon>
        <taxon>Desulfobaccia</taxon>
        <taxon>Desulfobaccales</taxon>
        <taxon>Desulfobaccaceae</taxon>
        <taxon>Desulfobacca</taxon>
    </lineage>
</organism>
<dbReference type="PANTHER" id="PTHR10949">
    <property type="entry name" value="LIPOYL SYNTHASE"/>
    <property type="match status" value="1"/>
</dbReference>
<dbReference type="UniPathway" id="UPA00538">
    <property type="reaction ID" value="UER00593"/>
</dbReference>
<accession>F2NG80</accession>
<comment type="function">
    <text evidence="8">Catalyzes the radical-mediated insertion of two sulfur atoms into the C-6 and C-8 positions of the octanoyl moiety bound to the lipoyl domains of lipoate-dependent enzymes, thereby converting the octanoylated domains into lipoylated derivatives.</text>
</comment>
<evidence type="ECO:0000313" key="11">
    <source>
        <dbReference type="Proteomes" id="UP000000483"/>
    </source>
</evidence>
<feature type="binding site" evidence="8">
    <location>
        <position position="44"/>
    </location>
    <ligand>
        <name>[4Fe-4S] cluster</name>
        <dbReference type="ChEBI" id="CHEBI:49883"/>
        <label>1</label>
    </ligand>
</feature>
<keyword evidence="11" id="KW-1185">Reference proteome</keyword>
<evidence type="ECO:0000259" key="9">
    <source>
        <dbReference type="PROSITE" id="PS51918"/>
    </source>
</evidence>
<name>F2NG80_DESAR</name>
<evidence type="ECO:0000256" key="4">
    <source>
        <dbReference type="ARBA" id="ARBA00022723"/>
    </source>
</evidence>
<keyword evidence="3 8" id="KW-0949">S-adenosyl-L-methionine</keyword>
<dbReference type="HAMAP" id="MF_00206">
    <property type="entry name" value="Lipoyl_synth"/>
    <property type="match status" value="1"/>
</dbReference>
<reference evidence="11" key="2">
    <citation type="submission" date="2011-03" db="EMBL/GenBank/DDBJ databases">
        <title>The complete genome of Desulfobacca acetoxidans DSM 11109.</title>
        <authorList>
            <consortium name="US DOE Joint Genome Institute (JGI-PGF)"/>
            <person name="Lucas S."/>
            <person name="Copeland A."/>
            <person name="Lapidus A."/>
            <person name="Bruce D."/>
            <person name="Goodwin L."/>
            <person name="Pitluck S."/>
            <person name="Peters L."/>
            <person name="Kyrpides N."/>
            <person name="Mavromatis K."/>
            <person name="Ivanova N."/>
            <person name="Ovchinnikova G."/>
            <person name="Teshima H."/>
            <person name="Detter J.C."/>
            <person name="Han C."/>
            <person name="Land M."/>
            <person name="Hauser L."/>
            <person name="Markowitz V."/>
            <person name="Cheng J.-F."/>
            <person name="Hugenholtz P."/>
            <person name="Woyke T."/>
            <person name="Wu D."/>
            <person name="Spring S."/>
            <person name="Schueler E."/>
            <person name="Brambilla E."/>
            <person name="Klenk H.-P."/>
            <person name="Eisen J.A."/>
        </authorList>
    </citation>
    <scope>NUCLEOTIDE SEQUENCE [LARGE SCALE GENOMIC DNA]</scope>
    <source>
        <strain evidence="11">ATCC 700848 / DSM 11109 / ASRB2</strain>
    </source>
</reference>
<dbReference type="KEGG" id="dao:Desac_0607"/>
<dbReference type="PANTHER" id="PTHR10949:SF0">
    <property type="entry name" value="LIPOYL SYNTHASE, MITOCHONDRIAL"/>
    <property type="match status" value="1"/>
</dbReference>
<dbReference type="GO" id="GO:0009249">
    <property type="term" value="P:protein lipoylation"/>
    <property type="evidence" value="ECO:0007669"/>
    <property type="project" value="UniProtKB-UniRule"/>
</dbReference>
<protein>
    <recommendedName>
        <fullName evidence="8">Lipoyl synthase</fullName>
        <ecNumber evidence="8">2.8.1.8</ecNumber>
    </recommendedName>
    <alternativeName>
        <fullName evidence="8">Lip-syn</fullName>
        <shortName evidence="8">LS</shortName>
    </alternativeName>
    <alternativeName>
        <fullName evidence="8">Lipoate synthase</fullName>
    </alternativeName>
    <alternativeName>
        <fullName evidence="8">Lipoic acid synthase</fullName>
    </alternativeName>
    <alternativeName>
        <fullName evidence="8">Sulfur insertion protein LipA</fullName>
    </alternativeName>
</protein>
<dbReference type="InterPro" id="IPR006638">
    <property type="entry name" value="Elp3/MiaA/NifB-like_rSAM"/>
</dbReference>
<feature type="binding site" evidence="8">
    <location>
        <position position="39"/>
    </location>
    <ligand>
        <name>[4Fe-4S] cluster</name>
        <dbReference type="ChEBI" id="CHEBI:49883"/>
        <label>1</label>
    </ligand>
</feature>
<dbReference type="GO" id="GO:0005737">
    <property type="term" value="C:cytoplasm"/>
    <property type="evidence" value="ECO:0007669"/>
    <property type="project" value="UniProtKB-SubCell"/>
</dbReference>
<dbReference type="InterPro" id="IPR013785">
    <property type="entry name" value="Aldolase_TIM"/>
</dbReference>
<dbReference type="EMBL" id="CP002629">
    <property type="protein sequence ID" value="AEB08493.1"/>
    <property type="molecule type" value="Genomic_DNA"/>
</dbReference>
<dbReference type="SFLD" id="SFLDS00029">
    <property type="entry name" value="Radical_SAM"/>
    <property type="match status" value="1"/>
</dbReference>
<feature type="binding site" evidence="8">
    <location>
        <position position="50"/>
    </location>
    <ligand>
        <name>[4Fe-4S] cluster</name>
        <dbReference type="ChEBI" id="CHEBI:49883"/>
        <label>1</label>
    </ligand>
</feature>
<keyword evidence="1 8" id="KW-0004">4Fe-4S</keyword>
<dbReference type="InterPro" id="IPR058240">
    <property type="entry name" value="rSAM_sf"/>
</dbReference>
<dbReference type="InterPro" id="IPR007197">
    <property type="entry name" value="rSAM"/>
</dbReference>